<dbReference type="GO" id="GO:0035658">
    <property type="term" value="C:Mon1-Ccz1 complex"/>
    <property type="evidence" value="ECO:0007669"/>
    <property type="project" value="TreeGrafter"/>
</dbReference>
<keyword evidence="8" id="KW-1185">Reference proteome</keyword>
<evidence type="ECO:0000259" key="5">
    <source>
        <dbReference type="Pfam" id="PF19037"/>
    </source>
</evidence>
<gene>
    <name evidence="7" type="ORF">DdX_07822</name>
</gene>
<proteinExistence type="inferred from homology"/>
<dbReference type="GO" id="GO:0006623">
    <property type="term" value="P:protein targeting to vacuole"/>
    <property type="evidence" value="ECO:0007669"/>
    <property type="project" value="UniProtKB-UniRule"/>
</dbReference>
<name>A0AAD4N5A1_9BILA</name>
<feature type="domain" description="FUZ/MON1/HPS1 third Longin" evidence="6">
    <location>
        <begin position="335"/>
        <end position="433"/>
    </location>
</feature>
<evidence type="ECO:0000256" key="2">
    <source>
        <dbReference type="RuleBase" id="RU367048"/>
    </source>
</evidence>
<feature type="domain" description="FUZ/MON1/HPS1 second Longin" evidence="5">
    <location>
        <begin position="207"/>
        <end position="302"/>
    </location>
</feature>
<dbReference type="InterPro" id="IPR043971">
    <property type="entry name" value="FUZ/MON1/HPS1_longin_2"/>
</dbReference>
<dbReference type="Proteomes" id="UP001201812">
    <property type="component" value="Unassembled WGS sequence"/>
</dbReference>
<comment type="similarity">
    <text evidence="1 2">Belongs to the MON1/SAND family.</text>
</comment>
<dbReference type="Pfam" id="PF19037">
    <property type="entry name" value="Fuz_longin_2"/>
    <property type="match status" value="1"/>
</dbReference>
<protein>
    <recommendedName>
        <fullName evidence="2">Vacuolar fusion protein MON1 homolog</fullName>
    </recommendedName>
</protein>
<evidence type="ECO:0000313" key="7">
    <source>
        <dbReference type="EMBL" id="KAI1715504.1"/>
    </source>
</evidence>
<evidence type="ECO:0000313" key="8">
    <source>
        <dbReference type="Proteomes" id="UP001201812"/>
    </source>
</evidence>
<sequence length="449" mass="51163">MEGGSQITSENRSRTPSLKSLQLNDLPSTSSEISPRQTQPSTDNQIWILSEFGKPIFSSCGREDELCSTFALVATLVKRYESWKDSLLSIAAPNIYVNFLYKSPLILCLVSRHPYNLSFQLDIIYNQVISILTKSMLKSIYAEKGYNFDLRRWLGGIDKRVEACSMSFNEDPVVFLSGFRILPLQHADRQHIINVMAAEINRCSPDNVVFGIMVAHRQLVAFVRMRKLNLSASDFNTIVNMIECHNSLKEGETWVPVCLPLFDPNFYLHAYISYLWEGTGPCLLLLSTSKHAFADLSQARRNIEENLCSYKRYAQVRSQLSQPDDISLKQAMCVELWHFMYKNNLTTQICCSSPQKPCIADDELLALYYGYFRIGDLLKQRCKNVKMLFLATECCAIFSWIELSFELHCTFSPLVTQATAMATAEKLLKIIRGNENRFFFTLNPGVLSG</sequence>
<dbReference type="PANTHER" id="PTHR13027">
    <property type="entry name" value="SAND PROTEIN-RELATED"/>
    <property type="match status" value="1"/>
</dbReference>
<dbReference type="Pfam" id="PF19036">
    <property type="entry name" value="Fuz_longin_1"/>
    <property type="match status" value="1"/>
</dbReference>
<dbReference type="PANTHER" id="PTHR13027:SF7">
    <property type="entry name" value="VACUOLAR FUSION PROTEIN MON1 HOMOLOG"/>
    <property type="match status" value="1"/>
</dbReference>
<dbReference type="Pfam" id="PF19038">
    <property type="entry name" value="Fuz_longin_3"/>
    <property type="match status" value="1"/>
</dbReference>
<dbReference type="AlphaFoldDB" id="A0AAD4N5A1"/>
<dbReference type="InterPro" id="IPR004353">
    <property type="entry name" value="Mon1"/>
</dbReference>
<evidence type="ECO:0000259" key="4">
    <source>
        <dbReference type="Pfam" id="PF19036"/>
    </source>
</evidence>
<organism evidence="7 8">
    <name type="scientific">Ditylenchus destructor</name>
    <dbReference type="NCBI Taxonomy" id="166010"/>
    <lineage>
        <taxon>Eukaryota</taxon>
        <taxon>Metazoa</taxon>
        <taxon>Ecdysozoa</taxon>
        <taxon>Nematoda</taxon>
        <taxon>Chromadorea</taxon>
        <taxon>Rhabditida</taxon>
        <taxon>Tylenchina</taxon>
        <taxon>Tylenchomorpha</taxon>
        <taxon>Sphaerularioidea</taxon>
        <taxon>Anguinidae</taxon>
        <taxon>Anguininae</taxon>
        <taxon>Ditylenchus</taxon>
    </lineage>
</organism>
<dbReference type="GO" id="GO:0032510">
    <property type="term" value="P:endosome to lysosome transport via multivesicular body sorting pathway"/>
    <property type="evidence" value="ECO:0007669"/>
    <property type="project" value="TreeGrafter"/>
</dbReference>
<comment type="caution">
    <text evidence="7">The sequence shown here is derived from an EMBL/GenBank/DDBJ whole genome shotgun (WGS) entry which is preliminary data.</text>
</comment>
<evidence type="ECO:0000259" key="6">
    <source>
        <dbReference type="Pfam" id="PF19038"/>
    </source>
</evidence>
<evidence type="ECO:0000256" key="3">
    <source>
        <dbReference type="SAM" id="MobiDB-lite"/>
    </source>
</evidence>
<dbReference type="PRINTS" id="PR01546">
    <property type="entry name" value="YEAST73DUF"/>
</dbReference>
<dbReference type="InterPro" id="IPR043972">
    <property type="entry name" value="FUZ/MON1/HPS1_longin_1"/>
</dbReference>
<comment type="function">
    <text evidence="2">Plays an important role in membrane trafficking through the secretory apparatus.</text>
</comment>
<reference evidence="7" key="1">
    <citation type="submission" date="2022-01" db="EMBL/GenBank/DDBJ databases">
        <title>Genome Sequence Resource for Two Populations of Ditylenchus destructor, the Migratory Endoparasitic Phytonematode.</title>
        <authorList>
            <person name="Zhang H."/>
            <person name="Lin R."/>
            <person name="Xie B."/>
        </authorList>
    </citation>
    <scope>NUCLEOTIDE SEQUENCE</scope>
    <source>
        <strain evidence="7">BazhouSP</strain>
    </source>
</reference>
<feature type="domain" description="FUZ/MON1/HPS1 first Longin" evidence="4">
    <location>
        <begin position="46"/>
        <end position="157"/>
    </location>
</feature>
<feature type="region of interest" description="Disordered" evidence="3">
    <location>
        <begin position="1"/>
        <end position="41"/>
    </location>
</feature>
<accession>A0AAD4N5A1</accession>
<dbReference type="InterPro" id="IPR043970">
    <property type="entry name" value="FUZ/MON1/HPS1_longin_3"/>
</dbReference>
<dbReference type="EMBL" id="JAKKPZ010000011">
    <property type="protein sequence ID" value="KAI1715504.1"/>
    <property type="molecule type" value="Genomic_DNA"/>
</dbReference>
<evidence type="ECO:0000256" key="1">
    <source>
        <dbReference type="ARBA" id="ARBA00008968"/>
    </source>
</evidence>